<dbReference type="Gene3D" id="3.40.50.2000">
    <property type="entry name" value="Glycogen Phosphorylase B"/>
    <property type="match status" value="2"/>
</dbReference>
<protein>
    <submittedName>
        <fullName evidence="1">Glycosyltransferase</fullName>
    </submittedName>
</protein>
<dbReference type="Proteomes" id="UP000660380">
    <property type="component" value="Unassembled WGS sequence"/>
</dbReference>
<name>A0ABR8GPD8_9CYAN</name>
<proteinExistence type="predicted"/>
<dbReference type="PANTHER" id="PTHR45947">
    <property type="entry name" value="SULFOQUINOVOSYL TRANSFERASE SQD2"/>
    <property type="match status" value="1"/>
</dbReference>
<gene>
    <name evidence="1" type="ORF">H6G81_11855</name>
</gene>
<dbReference type="InterPro" id="IPR050194">
    <property type="entry name" value="Glycosyltransferase_grp1"/>
</dbReference>
<evidence type="ECO:0000313" key="1">
    <source>
        <dbReference type="EMBL" id="MBD2605208.1"/>
    </source>
</evidence>
<dbReference type="EMBL" id="JACJTA010000020">
    <property type="protein sequence ID" value="MBD2605208.1"/>
    <property type="molecule type" value="Genomic_DNA"/>
</dbReference>
<reference evidence="1 2" key="1">
    <citation type="journal article" date="2020" name="ISME J.">
        <title>Comparative genomics reveals insights into cyanobacterial evolution and habitat adaptation.</title>
        <authorList>
            <person name="Chen M.Y."/>
            <person name="Teng W.K."/>
            <person name="Zhao L."/>
            <person name="Hu C.X."/>
            <person name="Zhou Y.K."/>
            <person name="Han B.P."/>
            <person name="Song L.R."/>
            <person name="Shu W.S."/>
        </authorList>
    </citation>
    <scope>NUCLEOTIDE SEQUENCE [LARGE SCALE GENOMIC DNA]</scope>
    <source>
        <strain evidence="1 2">FACHB-248</strain>
    </source>
</reference>
<dbReference type="SUPFAM" id="SSF53756">
    <property type="entry name" value="UDP-Glycosyltransferase/glycogen phosphorylase"/>
    <property type="match status" value="1"/>
</dbReference>
<dbReference type="RefSeq" id="WP_029633039.1">
    <property type="nucleotide sequence ID" value="NZ_JACJTA010000020.1"/>
</dbReference>
<dbReference type="Pfam" id="PF13692">
    <property type="entry name" value="Glyco_trans_1_4"/>
    <property type="match status" value="1"/>
</dbReference>
<accession>A0ABR8GPD8</accession>
<organism evidence="1 2">
    <name type="scientific">Scytonema hofmannii FACHB-248</name>
    <dbReference type="NCBI Taxonomy" id="1842502"/>
    <lineage>
        <taxon>Bacteria</taxon>
        <taxon>Bacillati</taxon>
        <taxon>Cyanobacteriota</taxon>
        <taxon>Cyanophyceae</taxon>
        <taxon>Nostocales</taxon>
        <taxon>Scytonemataceae</taxon>
        <taxon>Scytonema</taxon>
    </lineage>
</organism>
<keyword evidence="2" id="KW-1185">Reference proteome</keyword>
<evidence type="ECO:0000313" key="2">
    <source>
        <dbReference type="Proteomes" id="UP000660380"/>
    </source>
</evidence>
<sequence length="380" mass="42711">MFVVAYLYNYNGMASWCWEAAHALHELGQPVLLICANEVKLPGTPGVDIIRFNPESKEVTSKNIIARIAREFNGLSSNSSGFTYELHKHLQQQSITPSAYFLNQSNLEDPRVNVPQYVVGWAYPTSLQGYILKISKFAKGKSLINWVREFILNVGWWRKDWRSYRSATSVLPVSQKMGSELISQGVKARVIYPGTFISTAKPCKHDQNLPKLLIAAQSLEESRKGVAWMIGALKSGIHQKFSLTLVGNASDPFKEWVCADGFPAEFKGFAPRSQLQELMTEHDVFLLGSCLDDWGYVLVEAMSQGLSVVAPKISPFDEIIGDSGVFYSLSSEEDFREKVFDLLDSDLLSLRTAAWERANKLFSRQVFGQSLLTTFLETKR</sequence>
<comment type="caution">
    <text evidence="1">The sequence shown here is derived from an EMBL/GenBank/DDBJ whole genome shotgun (WGS) entry which is preliminary data.</text>
</comment>
<dbReference type="PANTHER" id="PTHR45947:SF3">
    <property type="entry name" value="SULFOQUINOVOSYL TRANSFERASE SQD2"/>
    <property type="match status" value="1"/>
</dbReference>